<proteinExistence type="predicted"/>
<comment type="caution">
    <text evidence="3">The sequence shown here is derived from an EMBL/GenBank/DDBJ whole genome shotgun (WGS) entry which is preliminary data.</text>
</comment>
<reference evidence="4" key="1">
    <citation type="journal article" date="2019" name="Int. J. Syst. Evol. Microbiol.">
        <title>The Global Catalogue of Microorganisms (GCM) 10K type strain sequencing project: providing services to taxonomists for standard genome sequencing and annotation.</title>
        <authorList>
            <consortium name="The Broad Institute Genomics Platform"/>
            <consortium name="The Broad Institute Genome Sequencing Center for Infectious Disease"/>
            <person name="Wu L."/>
            <person name="Ma J."/>
        </authorList>
    </citation>
    <scope>NUCLEOTIDE SEQUENCE [LARGE SCALE GENOMIC DNA]</scope>
    <source>
        <strain evidence="4">CGMCC 1.12791</strain>
    </source>
</reference>
<dbReference type="EMBL" id="BNAD01000002">
    <property type="protein sequence ID" value="GHE16716.1"/>
    <property type="molecule type" value="Genomic_DNA"/>
</dbReference>
<dbReference type="RefSeq" id="WP_268245529.1">
    <property type="nucleotide sequence ID" value="NZ_BNAD01000002.1"/>
</dbReference>
<evidence type="ECO:0000256" key="1">
    <source>
        <dbReference type="SAM" id="MobiDB-lite"/>
    </source>
</evidence>
<accession>A0ABQ3HHF4</accession>
<organism evidence="3 4">
    <name type="scientific">Nocardioides flavus</name>
    <name type="common">ex Wang et al. 2016</name>
    <dbReference type="NCBI Taxonomy" id="2058780"/>
    <lineage>
        <taxon>Bacteria</taxon>
        <taxon>Bacillati</taxon>
        <taxon>Actinomycetota</taxon>
        <taxon>Actinomycetes</taxon>
        <taxon>Propionibacteriales</taxon>
        <taxon>Nocardioidaceae</taxon>
        <taxon>Nocardioides</taxon>
    </lineage>
</organism>
<protein>
    <recommendedName>
        <fullName evidence="2">ANTAR domain-containing protein</fullName>
    </recommendedName>
</protein>
<evidence type="ECO:0000313" key="3">
    <source>
        <dbReference type="EMBL" id="GHE16716.1"/>
    </source>
</evidence>
<dbReference type="Gene3D" id="1.10.10.10">
    <property type="entry name" value="Winged helix-like DNA-binding domain superfamily/Winged helix DNA-binding domain"/>
    <property type="match status" value="1"/>
</dbReference>
<feature type="domain" description="ANTAR" evidence="2">
    <location>
        <begin position="1"/>
        <end position="36"/>
    </location>
</feature>
<gene>
    <name evidence="3" type="ORF">GCM10011376_13260</name>
</gene>
<evidence type="ECO:0000313" key="4">
    <source>
        <dbReference type="Proteomes" id="UP000597341"/>
    </source>
</evidence>
<name>A0ABQ3HHF4_9ACTN</name>
<keyword evidence="4" id="KW-1185">Reference proteome</keyword>
<dbReference type="InterPro" id="IPR005561">
    <property type="entry name" value="ANTAR"/>
</dbReference>
<evidence type="ECO:0000259" key="2">
    <source>
        <dbReference type="PROSITE" id="PS50921"/>
    </source>
</evidence>
<sequence>MLVQLYSVDPDTAWAILRAFSADTNRKVRDIAAVLVEAAGDNLTPTRDRAPSPHATLDRLYSGTPDQAAQPG</sequence>
<dbReference type="Proteomes" id="UP000597341">
    <property type="component" value="Unassembled WGS sequence"/>
</dbReference>
<dbReference type="InterPro" id="IPR036388">
    <property type="entry name" value="WH-like_DNA-bd_sf"/>
</dbReference>
<dbReference type="PROSITE" id="PS50921">
    <property type="entry name" value="ANTAR"/>
    <property type="match status" value="1"/>
</dbReference>
<dbReference type="Pfam" id="PF03861">
    <property type="entry name" value="ANTAR"/>
    <property type="match status" value="1"/>
</dbReference>
<feature type="region of interest" description="Disordered" evidence="1">
    <location>
        <begin position="42"/>
        <end position="72"/>
    </location>
</feature>